<accession>A0A4Q2TZV4</accession>
<dbReference type="Gene3D" id="6.20.240.60">
    <property type="match status" value="1"/>
</dbReference>
<protein>
    <recommendedName>
        <fullName evidence="2">Cell wall hydrolase SleB domain-containing protein</fullName>
    </recommendedName>
</protein>
<dbReference type="Pfam" id="PF07486">
    <property type="entry name" value="Hydrolase_2"/>
    <property type="match status" value="1"/>
</dbReference>
<feature type="region of interest" description="Disordered" evidence="1">
    <location>
        <begin position="1362"/>
        <end position="1419"/>
    </location>
</feature>
<feature type="compositionally biased region" description="Low complexity" evidence="1">
    <location>
        <begin position="956"/>
        <end position="971"/>
    </location>
</feature>
<keyword evidence="4" id="KW-1185">Reference proteome</keyword>
<dbReference type="GO" id="GO:0016787">
    <property type="term" value="F:hydrolase activity"/>
    <property type="evidence" value="ECO:0007669"/>
    <property type="project" value="InterPro"/>
</dbReference>
<dbReference type="InterPro" id="IPR042047">
    <property type="entry name" value="SleB_dom1"/>
</dbReference>
<dbReference type="OrthoDB" id="5395100at2"/>
<evidence type="ECO:0000256" key="1">
    <source>
        <dbReference type="SAM" id="MobiDB-lite"/>
    </source>
</evidence>
<feature type="region of interest" description="Disordered" evidence="1">
    <location>
        <begin position="462"/>
        <end position="489"/>
    </location>
</feature>
<proteinExistence type="predicted"/>
<feature type="compositionally biased region" description="Polar residues" evidence="1">
    <location>
        <begin position="795"/>
        <end position="805"/>
    </location>
</feature>
<dbReference type="EMBL" id="QYBB01000043">
    <property type="protein sequence ID" value="RYC29683.1"/>
    <property type="molecule type" value="Genomic_DNA"/>
</dbReference>
<feature type="compositionally biased region" description="Gly residues" evidence="1">
    <location>
        <begin position="919"/>
        <end position="929"/>
    </location>
</feature>
<gene>
    <name evidence="3" type="ORF">D3273_22675</name>
</gene>
<dbReference type="InterPro" id="IPR011105">
    <property type="entry name" value="Cell_wall_hydrolase_SleB"/>
</dbReference>
<dbReference type="Gene3D" id="1.10.10.2520">
    <property type="entry name" value="Cell wall hydrolase SleB, domain 1"/>
    <property type="match status" value="1"/>
</dbReference>
<feature type="compositionally biased region" description="Low complexity" evidence="1">
    <location>
        <begin position="822"/>
        <end position="837"/>
    </location>
</feature>
<evidence type="ECO:0000313" key="4">
    <source>
        <dbReference type="Proteomes" id="UP000290759"/>
    </source>
</evidence>
<feature type="region of interest" description="Disordered" evidence="1">
    <location>
        <begin position="897"/>
        <end position="994"/>
    </location>
</feature>
<name>A0A4Q2TZV4_9HYPH</name>
<sequence length="1419" mass="138864">MADGSSYDLGLPANAPESVKARLMAARLLAQSAAQQTAPYTSKGVVGLKAIEGLMGGLQERSAINEAQQGQAAQRAMMANYLLNGTSTPAMTAAGAGASGGAALATPGMIPGSAPTGPANALPSGGDSTRDLAIRTIYGEAGGESDTGKAGVASVLKNRLASGQFGPDMQSVILAPKQFSLWNAGDPAGDNARKLSANSPTYQRIGSIYDGVMSGQTPDPTGGATHYYNPRAASPAWGPKLAAQNDVTIGNHRFVGAGPSGPNGASSVAAAAPTASSAPIGDATVLAARNRLASGTGTDADRATVSTYLQQQNTPAPSRTASADVPAPNAQPVASSSLPPGVTPDMLGPGASAPSPFGAMPQSMAQAPATPDAATLAAALRGSASGSGPGATPLPATVQPSSPFGAMPTSMNQAPAAVPGPTMANAPPPSPQPSPFGAGPQPMQGNGGADPAMLAALLQRGAPNPAMGSPAPDPSIMQAGGPTAPQAPPLSSNALAMGDLAPGGPGPAALDPSGAAMAPLPATGLSTGSLPGFDNVTPNGGVQQSMIGDSGFTGTDGAQPGTSYNTPGGPQDGSIVTALQGNLPSPAQMAMGASDLAPPPQPGQPSPAVMAAALRQPAGPSAPPAPTPAPTSAPAPMVPPAPAGIDQSAGPAPIAALGASPDPSDVAGNATRAMQAAGMDVTGLPGASADASRAVLAARNGAPPPANLGPVDPSQLGPSAQASLLKDAQSGAPLPTMAGANVPPPDLSGLAGSTTPPPGLGLPIMARASSNPPAALQQDFAGLGRSSPQGVAPQASMQASALPQSGPTPPSRPSNTALGLNPDAPAPGAATAGPAPVSPQMLASLLAQQPMGLPGQGGGDPSSPQNFMRQEAQRAQGGPSPVVLGAALRGQIAAAAPASSAPTSGQDDGNPLAAIGRLFGQGGGQGQSGGNPLASLPIVGQFFGGGQQQGAGPGGQAASPPAYGGQPAGSSFTPGGQGSQSAQGGAAQGSQATVPGLGMSQQQAIALLSNPYTTPQQAELIMSRLAPQPMKLSQGEGLVGRRPDGTYGNLYTQAPSADWTYDHEAGTITNKATGDQRQVSAAPRVMSPGQQLVGPNGVQAAVPQTPDYKPVPGTGTAMNSRDGSSIALPGGAGASVHSLRVNGVDVPVMVTPDPNGGAPKVQMLTPGASGAPGLSAAAPGTPAAAAGPLDAVAPLVKQAGQMKADEAAQVKDADTQVGEQAKIAQAGRDARQKLAQLDQLEQLSGKFGNNIGTKLNAKFNEYGWPTQSGSDQEAFKGMVGALAVGERPAGSGALRVAEMDAFKSNLGDLSTNQAGRIAAINRYRTVLQRDAQMGDLASDPTISPPDRAVRLRTLSQTPYAQVGGVDGASAASPQGGPATASATAPQQQAPAPVQGARQAPNGNWYVADPNRPGKYMMVQ</sequence>
<feature type="region of interest" description="Disordered" evidence="1">
    <location>
        <begin position="310"/>
        <end position="450"/>
    </location>
</feature>
<feature type="compositionally biased region" description="Low complexity" evidence="1">
    <location>
        <begin position="365"/>
        <end position="397"/>
    </location>
</feature>
<comment type="caution">
    <text evidence="3">The sequence shown here is derived from an EMBL/GenBank/DDBJ whole genome shotgun (WGS) entry which is preliminary data.</text>
</comment>
<dbReference type="Proteomes" id="UP000290759">
    <property type="component" value="Unassembled WGS sequence"/>
</dbReference>
<organism evidence="3 4">
    <name type="scientific">Lichenibacterium minor</name>
    <dbReference type="NCBI Taxonomy" id="2316528"/>
    <lineage>
        <taxon>Bacteria</taxon>
        <taxon>Pseudomonadati</taxon>
        <taxon>Pseudomonadota</taxon>
        <taxon>Alphaproteobacteria</taxon>
        <taxon>Hyphomicrobiales</taxon>
        <taxon>Lichenihabitantaceae</taxon>
        <taxon>Lichenibacterium</taxon>
    </lineage>
</organism>
<feature type="region of interest" description="Disordered" evidence="1">
    <location>
        <begin position="699"/>
        <end position="837"/>
    </location>
</feature>
<dbReference type="RefSeq" id="WP_129229174.1">
    <property type="nucleotide sequence ID" value="NZ_QYBB01000043.1"/>
</dbReference>
<reference evidence="3 4" key="1">
    <citation type="submission" date="2018-12" db="EMBL/GenBank/DDBJ databases">
        <authorList>
            <person name="Grouzdev D.S."/>
            <person name="Krutkina M.S."/>
        </authorList>
    </citation>
    <scope>NUCLEOTIDE SEQUENCE [LARGE SCALE GENOMIC DNA]</scope>
    <source>
        <strain evidence="3 4">RmlP026</strain>
    </source>
</reference>
<feature type="compositionally biased region" description="Polar residues" evidence="1">
    <location>
        <begin position="310"/>
        <end position="321"/>
    </location>
</feature>
<feature type="compositionally biased region" description="Low complexity" evidence="1">
    <location>
        <begin position="979"/>
        <end position="992"/>
    </location>
</feature>
<feature type="domain" description="Cell wall hydrolase SleB" evidence="2">
    <location>
        <begin position="143"/>
        <end position="254"/>
    </location>
</feature>
<feature type="compositionally biased region" description="Pro residues" evidence="1">
    <location>
        <begin position="620"/>
        <end position="642"/>
    </location>
</feature>
<feature type="region of interest" description="Disordered" evidence="1">
    <location>
        <begin position="550"/>
        <end position="643"/>
    </location>
</feature>
<feature type="compositionally biased region" description="Gly residues" evidence="1">
    <location>
        <begin position="942"/>
        <end position="955"/>
    </location>
</feature>
<evidence type="ECO:0000259" key="2">
    <source>
        <dbReference type="Pfam" id="PF07486"/>
    </source>
</evidence>
<evidence type="ECO:0000313" key="3">
    <source>
        <dbReference type="EMBL" id="RYC29683.1"/>
    </source>
</evidence>
<feature type="compositionally biased region" description="Low complexity" evidence="1">
    <location>
        <begin position="1367"/>
        <end position="1400"/>
    </location>
</feature>
<reference evidence="3 4" key="2">
    <citation type="submission" date="2019-02" db="EMBL/GenBank/DDBJ databases">
        <title>'Lichenibacterium ramalinii' gen. nov. sp. nov., 'Lichenibacterium minor' gen. nov. sp. nov.</title>
        <authorList>
            <person name="Pankratov T."/>
        </authorList>
    </citation>
    <scope>NUCLEOTIDE SEQUENCE [LARGE SCALE GENOMIC DNA]</scope>
    <source>
        <strain evidence="3 4">RmlP026</strain>
    </source>
</reference>